<evidence type="ECO:0000313" key="14">
    <source>
        <dbReference type="EMBL" id="ANY71128.1"/>
    </source>
</evidence>
<dbReference type="Gene3D" id="3.90.440.10">
    <property type="entry name" value="Nitric Oxide Synthase,Heme Domain,Chain A domain 2"/>
    <property type="match status" value="1"/>
</dbReference>
<keyword evidence="6 11" id="KW-0349">Heme</keyword>
<evidence type="ECO:0000256" key="9">
    <source>
        <dbReference type="ARBA" id="ARBA00023004"/>
    </source>
</evidence>
<dbReference type="InterPro" id="IPR004030">
    <property type="entry name" value="NOS_N"/>
</dbReference>
<evidence type="ECO:0000256" key="8">
    <source>
        <dbReference type="ARBA" id="ARBA00023002"/>
    </source>
</evidence>
<dbReference type="InterPro" id="IPR044940">
    <property type="entry name" value="NOS_dom_2"/>
</dbReference>
<evidence type="ECO:0000256" key="1">
    <source>
        <dbReference type="ARBA" id="ARBA00001971"/>
    </source>
</evidence>
<dbReference type="KEGG" id="pib:BBD41_00125"/>
<evidence type="ECO:0000256" key="7">
    <source>
        <dbReference type="ARBA" id="ARBA00022723"/>
    </source>
</evidence>
<dbReference type="GO" id="GO:0004517">
    <property type="term" value="F:nitric-oxide synthase activity"/>
    <property type="evidence" value="ECO:0007669"/>
    <property type="project" value="InterPro"/>
</dbReference>
<dbReference type="RefSeq" id="WP_099476310.1">
    <property type="nucleotide sequence ID" value="NZ_CP016809.1"/>
</dbReference>
<dbReference type="Pfam" id="PF02898">
    <property type="entry name" value="NO_synthase"/>
    <property type="match status" value="1"/>
</dbReference>
<dbReference type="GO" id="GO:0020037">
    <property type="term" value="F:heme binding"/>
    <property type="evidence" value="ECO:0007669"/>
    <property type="project" value="InterPro"/>
</dbReference>
<dbReference type="EMBL" id="CP016809">
    <property type="protein sequence ID" value="ANY71128.1"/>
    <property type="molecule type" value="Genomic_DNA"/>
</dbReference>
<dbReference type="Gene3D" id="3.90.340.10">
    <property type="entry name" value="Nitric Oxide Synthase, Chain A, domain 1"/>
    <property type="match status" value="1"/>
</dbReference>
<dbReference type="PANTHER" id="PTHR43410:SF1">
    <property type="entry name" value="NITRIC OXIDE SYNTHASE"/>
    <property type="match status" value="1"/>
</dbReference>
<comment type="cofactor">
    <cofactor evidence="1 11 12">
        <name>heme</name>
        <dbReference type="ChEBI" id="CHEBI:30413"/>
    </cofactor>
</comment>
<dbReference type="InterPro" id="IPR050607">
    <property type="entry name" value="NOS"/>
</dbReference>
<evidence type="ECO:0000259" key="13">
    <source>
        <dbReference type="PROSITE" id="PS60001"/>
    </source>
</evidence>
<dbReference type="InterPro" id="IPR036119">
    <property type="entry name" value="NOS_N_sf"/>
</dbReference>
<feature type="domain" description="Nitric oxide synthase (NOS)" evidence="13">
    <location>
        <begin position="75"/>
        <end position="82"/>
    </location>
</feature>
<evidence type="ECO:0000256" key="3">
    <source>
        <dbReference type="ARBA" id="ARBA00005411"/>
    </source>
</evidence>
<dbReference type="PIRSF" id="PIRSF037219">
    <property type="entry name" value="NOS_oxygenase"/>
    <property type="match status" value="1"/>
</dbReference>
<dbReference type="CDD" id="cd00575">
    <property type="entry name" value="NOS_oxygenase"/>
    <property type="match status" value="1"/>
</dbReference>
<protein>
    <recommendedName>
        <fullName evidence="5 11">Nitric oxide synthase oxygenase</fullName>
        <ecNumber evidence="4 11">1.14.14.47</ecNumber>
    </recommendedName>
</protein>
<dbReference type="Gene3D" id="3.90.1230.10">
    <property type="entry name" value="Nitric Oxide Synthase, Chain A, domain 3"/>
    <property type="match status" value="1"/>
</dbReference>
<evidence type="ECO:0000256" key="4">
    <source>
        <dbReference type="ARBA" id="ARBA00012735"/>
    </source>
</evidence>
<evidence type="ECO:0000256" key="6">
    <source>
        <dbReference type="ARBA" id="ARBA00022617"/>
    </source>
</evidence>
<comment type="function">
    <text evidence="2 11">Catalyzes the production of nitric oxide.</text>
</comment>
<dbReference type="InterPro" id="IPR017142">
    <property type="entry name" value="Nitric_oxide_synthase_Oase-su"/>
</dbReference>
<dbReference type="PANTHER" id="PTHR43410">
    <property type="entry name" value="NITRIC OXIDE SYNTHASE OXYGENASE"/>
    <property type="match status" value="1"/>
</dbReference>
<evidence type="ECO:0000256" key="11">
    <source>
        <dbReference type="PIRNR" id="PIRNR037219"/>
    </source>
</evidence>
<comment type="similarity">
    <text evidence="3 11">Belongs to the NOS family. Bacterial NOS oxygenase subfamily.</text>
</comment>
<evidence type="ECO:0000256" key="2">
    <source>
        <dbReference type="ARBA" id="ARBA00002642"/>
    </source>
</evidence>
<accession>A0A1B2DTU5</accession>
<evidence type="ECO:0000256" key="10">
    <source>
        <dbReference type="ARBA" id="ARBA00048713"/>
    </source>
</evidence>
<dbReference type="InterPro" id="IPR044944">
    <property type="entry name" value="NOS_dom_3"/>
</dbReference>
<sequence>MTLVPVQEHEFGLERLKLEAAHFIQACYTELHKPEAEMKQRLAEVQTQIMESGTYEHTDEELTHGCRMAWRNSNRCIGRLFWEGLTVFDARHVTTDEEMADALFKHIAYATNGGQIRPAITVFRPADPLKHHPDPRVWNHQLIRYAGYETDHGMVGDPDSLALTSLCHSLGWEGMRTPFDVLPLVISAQGKKPRWFDIPKELVLEVPIEHPQYPQLRKLGIRWYEVPIVSDMRLEIGGISYTAAPFNGWYMGTEIGARNLADEQRYNLLPTLAEIMGLPTRHESTLWRDRALVELNVAVLYSYKKNGVTIVDHHTAAKQLKRFESNEEKRGCPVTGDWTWLIPPLSPATTHIFHRSYDNRIVTPNFFYRDSDSSLNETML</sequence>
<evidence type="ECO:0000256" key="5">
    <source>
        <dbReference type="ARBA" id="ARBA00018859"/>
    </source>
</evidence>
<organism evidence="14">
    <name type="scientific">Paenibacillus ihbetae</name>
    <dbReference type="NCBI Taxonomy" id="1870820"/>
    <lineage>
        <taxon>Bacteria</taxon>
        <taxon>Bacillati</taxon>
        <taxon>Bacillota</taxon>
        <taxon>Bacilli</taxon>
        <taxon>Bacillales</taxon>
        <taxon>Paenibacillaceae</taxon>
        <taxon>Paenibacillus</taxon>
    </lineage>
</organism>
<keyword evidence="8 11" id="KW-0560">Oxidoreductase</keyword>
<name>A0A1B2DTU5_9BACL</name>
<dbReference type="AlphaFoldDB" id="A0A1B2DTU5"/>
<dbReference type="PROSITE" id="PS60001">
    <property type="entry name" value="NOS"/>
    <property type="match status" value="1"/>
</dbReference>
<dbReference type="SUPFAM" id="SSF56512">
    <property type="entry name" value="Nitric oxide (NO) synthase oxygenase domain"/>
    <property type="match status" value="1"/>
</dbReference>
<keyword evidence="9 11" id="KW-0408">Iron</keyword>
<comment type="miscellaneous">
    <text evidence="11">This protein is similar to the oxygenase domain of eukaryotic nitric oxide synthases but lacks the reductase domain which, in eukaryotes, is responsible for transfer of electrons to the ferric heme during nitric oxide synthesis.</text>
</comment>
<comment type="catalytic activity">
    <reaction evidence="10">
        <text>3 reduced [flavodoxin] + 2 L-arginine + 4 O2 = 3 oxidized [flavodoxin] + 2 L-citrulline + 2 nitric oxide + 4 H2O + 5 H(+)</text>
        <dbReference type="Rhea" id="RHEA:52324"/>
        <dbReference type="Rhea" id="RHEA-COMP:10622"/>
        <dbReference type="Rhea" id="RHEA-COMP:10623"/>
        <dbReference type="ChEBI" id="CHEBI:15377"/>
        <dbReference type="ChEBI" id="CHEBI:15378"/>
        <dbReference type="ChEBI" id="CHEBI:15379"/>
        <dbReference type="ChEBI" id="CHEBI:16480"/>
        <dbReference type="ChEBI" id="CHEBI:32682"/>
        <dbReference type="ChEBI" id="CHEBI:57618"/>
        <dbReference type="ChEBI" id="CHEBI:57743"/>
        <dbReference type="ChEBI" id="CHEBI:58210"/>
        <dbReference type="EC" id="1.14.14.47"/>
    </reaction>
</comment>
<proteinExistence type="inferred from homology"/>
<comment type="subunit">
    <text evidence="11">Homodimer.</text>
</comment>
<dbReference type="GO" id="GO:0046872">
    <property type="term" value="F:metal ion binding"/>
    <property type="evidence" value="ECO:0007669"/>
    <property type="project" value="UniProtKB-KW"/>
</dbReference>
<keyword evidence="7 11" id="KW-0479">Metal-binding</keyword>
<feature type="binding site" description="axial binding residue" evidence="12">
    <location>
        <position position="76"/>
    </location>
    <ligand>
        <name>heme</name>
        <dbReference type="ChEBI" id="CHEBI:30413"/>
    </ligand>
    <ligandPart>
        <name>Fe</name>
        <dbReference type="ChEBI" id="CHEBI:18248"/>
    </ligandPart>
</feature>
<dbReference type="EC" id="1.14.14.47" evidence="4 11"/>
<dbReference type="InterPro" id="IPR044943">
    <property type="entry name" value="NOS_dom_1"/>
</dbReference>
<dbReference type="GO" id="GO:0006809">
    <property type="term" value="P:nitric oxide biosynthetic process"/>
    <property type="evidence" value="ECO:0007669"/>
    <property type="project" value="InterPro"/>
</dbReference>
<gene>
    <name evidence="14" type="ORF">BBD41_00125</name>
</gene>
<evidence type="ECO:0000256" key="12">
    <source>
        <dbReference type="PIRSR" id="PIRSR037219-1"/>
    </source>
</evidence>
<reference evidence="14" key="1">
    <citation type="submission" date="2016-08" db="EMBL/GenBank/DDBJ databases">
        <title>Complete Genome Seqeunce of Paenibacillus sp. nov. IHBB 9852 from high altitute lake of Indian trans-Himalayas.</title>
        <authorList>
            <person name="Kiran S."/>
            <person name="Swarnkar M.K."/>
            <person name="Rana A."/>
            <person name="Tewari R."/>
            <person name="Gulati A."/>
        </authorList>
    </citation>
    <scope>NUCLEOTIDE SEQUENCE [LARGE SCALE GENOMIC DNA]</scope>
    <source>
        <strain evidence="14">IHBB 9852</strain>
    </source>
</reference>